<accession>A0A940DN26</accession>
<evidence type="ECO:0000313" key="3">
    <source>
        <dbReference type="Proteomes" id="UP000771749"/>
    </source>
</evidence>
<dbReference type="EMBL" id="JADIMJ010000060">
    <property type="protein sequence ID" value="MBO8453843.1"/>
    <property type="molecule type" value="Genomic_DNA"/>
</dbReference>
<evidence type="ECO:0000313" key="2">
    <source>
        <dbReference type="EMBL" id="MBO8453843.1"/>
    </source>
</evidence>
<dbReference type="Proteomes" id="UP000771749">
    <property type="component" value="Unassembled WGS sequence"/>
</dbReference>
<evidence type="ECO:0008006" key="4">
    <source>
        <dbReference type="Google" id="ProtNLM"/>
    </source>
</evidence>
<name>A0A940DN26_9BACT</name>
<proteinExistence type="predicted"/>
<feature type="signal peptide" evidence="1">
    <location>
        <begin position="1"/>
        <end position="24"/>
    </location>
</feature>
<evidence type="ECO:0000256" key="1">
    <source>
        <dbReference type="SAM" id="SignalP"/>
    </source>
</evidence>
<dbReference type="AlphaFoldDB" id="A0A940DN26"/>
<protein>
    <recommendedName>
        <fullName evidence="4">Outer membrane protein beta-barrel domain-containing protein</fullName>
    </recommendedName>
</protein>
<organism evidence="2 3">
    <name type="scientific">Candidatus Cryptobacteroides gallistercoris</name>
    <dbReference type="NCBI Taxonomy" id="2840765"/>
    <lineage>
        <taxon>Bacteria</taxon>
        <taxon>Pseudomonadati</taxon>
        <taxon>Bacteroidota</taxon>
        <taxon>Bacteroidia</taxon>
        <taxon>Bacteroidales</taxon>
        <taxon>Candidatus Cryptobacteroides</taxon>
    </lineage>
</organism>
<comment type="caution">
    <text evidence="2">The sequence shown here is derived from an EMBL/GenBank/DDBJ whole genome shotgun (WGS) entry which is preliminary data.</text>
</comment>
<reference evidence="2" key="1">
    <citation type="submission" date="2020-10" db="EMBL/GenBank/DDBJ databases">
        <authorList>
            <person name="Gilroy R."/>
        </authorList>
    </citation>
    <scope>NUCLEOTIDE SEQUENCE</scope>
    <source>
        <strain evidence="2">F1-3629</strain>
    </source>
</reference>
<gene>
    <name evidence="2" type="ORF">IAC07_03850</name>
</gene>
<feature type="chain" id="PRO_5037887736" description="Outer membrane protein beta-barrel domain-containing protein" evidence="1">
    <location>
        <begin position="25"/>
        <end position="251"/>
    </location>
</feature>
<reference evidence="2" key="2">
    <citation type="journal article" date="2021" name="PeerJ">
        <title>Extensive microbial diversity within the chicken gut microbiome revealed by metagenomics and culture.</title>
        <authorList>
            <person name="Gilroy R."/>
            <person name="Ravi A."/>
            <person name="Getino M."/>
            <person name="Pursley I."/>
            <person name="Horton D.L."/>
            <person name="Alikhan N.F."/>
            <person name="Baker D."/>
            <person name="Gharbi K."/>
            <person name="Hall N."/>
            <person name="Watson M."/>
            <person name="Adriaenssens E.M."/>
            <person name="Foster-Nyarko E."/>
            <person name="Jarju S."/>
            <person name="Secka A."/>
            <person name="Antonio M."/>
            <person name="Oren A."/>
            <person name="Chaudhuri R.R."/>
            <person name="La Ragione R."/>
            <person name="Hildebrand F."/>
            <person name="Pallen M.J."/>
        </authorList>
    </citation>
    <scope>NUCLEOTIDE SEQUENCE</scope>
    <source>
        <strain evidence="2">F1-3629</strain>
    </source>
</reference>
<keyword evidence="1" id="KW-0732">Signal</keyword>
<sequence>MTRKFTAALLLLLVSAGFSGAVSAKCDDDDCDSQKYVRKSFFNFSYLSDKLRLSDENFNFENLEGVWDEAGDVINDNVKGVRNNYGFSLTRGHTYAFHKKPIARLVTIGLDAIFFDVSYSNYSVVPASLGMSHQEDGKMTVVTEEMPLHKMEYSLQVGPSVTITPGKQLTVEAYARYAPTFSAVLVDRTFAGNYASIFVGGASVSYGKLGVGIEARVGSCEYKHLGGKGNVSFDGGRINASGFRAFVQIRW</sequence>